<name>A0ABT0H390_9HYPH</name>
<evidence type="ECO:0000313" key="3">
    <source>
        <dbReference type="Proteomes" id="UP001431221"/>
    </source>
</evidence>
<feature type="transmembrane region" description="Helical" evidence="1">
    <location>
        <begin position="42"/>
        <end position="61"/>
    </location>
</feature>
<keyword evidence="1" id="KW-1133">Transmembrane helix</keyword>
<reference evidence="2" key="1">
    <citation type="submission" date="2022-04" db="EMBL/GenBank/DDBJ databases">
        <title>Roseibium sp. CAU 1639 isolated from mud.</title>
        <authorList>
            <person name="Kim W."/>
        </authorList>
    </citation>
    <scope>NUCLEOTIDE SEQUENCE</scope>
    <source>
        <strain evidence="2">CAU 1639</strain>
    </source>
</reference>
<evidence type="ECO:0000256" key="1">
    <source>
        <dbReference type="SAM" id="Phobius"/>
    </source>
</evidence>
<keyword evidence="1" id="KW-0472">Membrane</keyword>
<accession>A0ABT0H390</accession>
<comment type="caution">
    <text evidence="2">The sequence shown here is derived from an EMBL/GenBank/DDBJ whole genome shotgun (WGS) entry which is preliminary data.</text>
</comment>
<proteinExistence type="predicted"/>
<gene>
    <name evidence="2" type="ORF">M0H32_26780</name>
</gene>
<keyword evidence="1" id="KW-0812">Transmembrane</keyword>
<organism evidence="2 3">
    <name type="scientific">Roseibium sediminicola</name>
    <dbReference type="NCBI Taxonomy" id="2933272"/>
    <lineage>
        <taxon>Bacteria</taxon>
        <taxon>Pseudomonadati</taxon>
        <taxon>Pseudomonadota</taxon>
        <taxon>Alphaproteobacteria</taxon>
        <taxon>Hyphomicrobiales</taxon>
        <taxon>Stappiaceae</taxon>
        <taxon>Roseibium</taxon>
    </lineage>
</organism>
<dbReference type="EMBL" id="JALNMJ010000031">
    <property type="protein sequence ID" value="MCK7615777.1"/>
    <property type="molecule type" value="Genomic_DNA"/>
</dbReference>
<dbReference type="InterPro" id="IPR046093">
    <property type="entry name" value="DUF6111"/>
</dbReference>
<dbReference type="RefSeq" id="WP_248159583.1">
    <property type="nucleotide sequence ID" value="NZ_JALNMJ010000031.1"/>
</dbReference>
<dbReference type="Pfam" id="PF19606">
    <property type="entry name" value="DUF6111"/>
    <property type="match status" value="1"/>
</dbReference>
<dbReference type="Proteomes" id="UP001431221">
    <property type="component" value="Unassembled WGS sequence"/>
</dbReference>
<protein>
    <submittedName>
        <fullName evidence="2">DUF6111 family protein</fullName>
    </submittedName>
</protein>
<sequence length="86" mass="9848">MFRVFLAHLFLFLLPFFGYALWLWFSKKSNHPERWSKGPIAWLTLSGLVLVIAGLVSMATLDRSPEGADYIPSQMRDGVFVPGRFE</sequence>
<evidence type="ECO:0000313" key="2">
    <source>
        <dbReference type="EMBL" id="MCK7615777.1"/>
    </source>
</evidence>
<keyword evidence="3" id="KW-1185">Reference proteome</keyword>